<dbReference type="EMBL" id="CAKJTG010000007">
    <property type="protein sequence ID" value="CAG9607879.1"/>
    <property type="molecule type" value="Genomic_DNA"/>
</dbReference>
<organism evidence="2 3">
    <name type="scientific">Pseudoneobacillus rhizosphaerae</name>
    <dbReference type="NCBI Taxonomy" id="2880968"/>
    <lineage>
        <taxon>Bacteria</taxon>
        <taxon>Bacillati</taxon>
        <taxon>Bacillota</taxon>
        <taxon>Bacilli</taxon>
        <taxon>Bacillales</taxon>
        <taxon>Bacillaceae</taxon>
        <taxon>Pseudoneobacillus</taxon>
    </lineage>
</organism>
<gene>
    <name evidence="2" type="ORF">NEOCIP111885_01571</name>
</gene>
<accession>A0A9C7G8G2</accession>
<name>A0A9C7G8G2_9BACI</name>
<protein>
    <submittedName>
        <fullName evidence="2">Uncharacterized protein</fullName>
    </submittedName>
</protein>
<dbReference type="AlphaFoldDB" id="A0A9C7G8G2"/>
<keyword evidence="3" id="KW-1185">Reference proteome</keyword>
<evidence type="ECO:0000313" key="2">
    <source>
        <dbReference type="EMBL" id="CAG9607879.1"/>
    </source>
</evidence>
<feature type="region of interest" description="Disordered" evidence="1">
    <location>
        <begin position="1"/>
        <end position="33"/>
    </location>
</feature>
<feature type="compositionally biased region" description="Basic and acidic residues" evidence="1">
    <location>
        <begin position="1"/>
        <end position="17"/>
    </location>
</feature>
<reference evidence="2" key="1">
    <citation type="submission" date="2021-10" db="EMBL/GenBank/DDBJ databases">
        <authorList>
            <person name="Criscuolo A."/>
        </authorList>
    </citation>
    <scope>NUCLEOTIDE SEQUENCE</scope>
    <source>
        <strain evidence="2">CIP111885</strain>
    </source>
</reference>
<evidence type="ECO:0000256" key="1">
    <source>
        <dbReference type="SAM" id="MobiDB-lite"/>
    </source>
</evidence>
<sequence>MEGGDKSGVKFHEEVRSSHGNIMKPSKMKGEKV</sequence>
<proteinExistence type="predicted"/>
<comment type="caution">
    <text evidence="2">The sequence shown here is derived from an EMBL/GenBank/DDBJ whole genome shotgun (WGS) entry which is preliminary data.</text>
</comment>
<evidence type="ECO:0000313" key="3">
    <source>
        <dbReference type="Proteomes" id="UP000789845"/>
    </source>
</evidence>
<dbReference type="Proteomes" id="UP000789845">
    <property type="component" value="Unassembled WGS sequence"/>
</dbReference>